<dbReference type="AlphaFoldDB" id="A0AAW9KBS1"/>
<name>A0AAW9KBS1_CARML</name>
<proteinExistence type="predicted"/>
<dbReference type="Proteomes" id="UP001290462">
    <property type="component" value="Unassembled WGS sequence"/>
</dbReference>
<accession>A0AAW9KBS1</accession>
<comment type="caution">
    <text evidence="1">The sequence shown here is derived from an EMBL/GenBank/DDBJ whole genome shotgun (WGS) entry which is preliminary data.</text>
</comment>
<sequence>MVTEAGFITIPHYIKNLVVKKMELYDYQPDGFVVKGTKNECGLEQNLIKIKRFTENHNGFYELVSIDENEAIVCVTGSVGLQFEKILKEMEVELSGKQVELFSGVN</sequence>
<gene>
    <name evidence="1" type="ORF">RAK27_18230</name>
</gene>
<dbReference type="EMBL" id="JAVBVO010000024">
    <property type="protein sequence ID" value="MDZ5760581.1"/>
    <property type="molecule type" value="Genomic_DNA"/>
</dbReference>
<evidence type="ECO:0000313" key="2">
    <source>
        <dbReference type="Proteomes" id="UP001290462"/>
    </source>
</evidence>
<evidence type="ECO:0000313" key="1">
    <source>
        <dbReference type="EMBL" id="MDZ5760581.1"/>
    </source>
</evidence>
<dbReference type="RefSeq" id="WP_322809752.1">
    <property type="nucleotide sequence ID" value="NZ_JAVBVO010000024.1"/>
</dbReference>
<reference evidence="1" key="1">
    <citation type="submission" date="2023-08" db="EMBL/GenBank/DDBJ databases">
        <title>Genomic characterization of piscicolin 126 produced by Carnobacterium maltaromaticum CM22 strain isolated from salmon (Salmo salar).</title>
        <authorList>
            <person name="Gonzalez-Gragera E."/>
            <person name="Garcia-Lopez J.D."/>
            <person name="Teso-Perez C."/>
            <person name="Gimenez-Hernandez I."/>
            <person name="Peralta-Sanchez J.M."/>
            <person name="Valdivia E."/>
            <person name="Montalban-Lopez M."/>
            <person name="Martin-Platero A.M."/>
            <person name="Banos A."/>
            <person name="Martinez-Bueno M."/>
        </authorList>
    </citation>
    <scope>NUCLEOTIDE SEQUENCE</scope>
    <source>
        <strain evidence="1">CM22</strain>
    </source>
</reference>
<protein>
    <submittedName>
        <fullName evidence="1">Uncharacterized protein</fullName>
    </submittedName>
</protein>
<organism evidence="1 2">
    <name type="scientific">Carnobacterium maltaromaticum</name>
    <name type="common">Carnobacterium piscicola</name>
    <dbReference type="NCBI Taxonomy" id="2751"/>
    <lineage>
        <taxon>Bacteria</taxon>
        <taxon>Bacillati</taxon>
        <taxon>Bacillota</taxon>
        <taxon>Bacilli</taxon>
        <taxon>Lactobacillales</taxon>
        <taxon>Carnobacteriaceae</taxon>
        <taxon>Carnobacterium</taxon>
    </lineage>
</organism>